<feature type="signal peptide" evidence="2">
    <location>
        <begin position="1"/>
        <end position="18"/>
    </location>
</feature>
<feature type="non-terminal residue" evidence="3">
    <location>
        <position position="1"/>
    </location>
</feature>
<keyword evidence="2" id="KW-0378">Hydrolase</keyword>
<accession>A0A1D1ZCN0</accession>
<name>A0A1D1ZCN0_9ARAE</name>
<comment type="similarity">
    <text evidence="1 2">Belongs to the peptidase S10 family.</text>
</comment>
<dbReference type="InterPro" id="IPR001563">
    <property type="entry name" value="Peptidase_S10"/>
</dbReference>
<reference evidence="3" key="1">
    <citation type="submission" date="2015-07" db="EMBL/GenBank/DDBJ databases">
        <title>Transcriptome Assembly of Anthurium amnicola.</title>
        <authorList>
            <person name="Suzuki J."/>
        </authorList>
    </citation>
    <scope>NUCLEOTIDE SEQUENCE</scope>
</reference>
<dbReference type="GO" id="GO:0006508">
    <property type="term" value="P:proteolysis"/>
    <property type="evidence" value="ECO:0007669"/>
    <property type="project" value="UniProtKB-KW"/>
</dbReference>
<dbReference type="EC" id="3.4.16.-" evidence="2"/>
<dbReference type="PROSITE" id="PS00131">
    <property type="entry name" value="CARBOXYPEPT_SER_SER"/>
    <property type="match status" value="1"/>
</dbReference>
<evidence type="ECO:0000256" key="1">
    <source>
        <dbReference type="ARBA" id="ARBA00009431"/>
    </source>
</evidence>
<sequence length="354" mass="38958">RRILWYVVLSSYFHVSLLSFLLCSAEDKRASCSILLSSTYRLNHQLVGWVGWSNPFIASTSPRRRSTPFPAIAMPMERSTSSPLPLALLSFLLFLPILHGKFTGGAGTADGSEEWGYVAVRPKAHMFWWLYRSPHRVDDGSTPWPTVLWLQGGPGASGVGLGNFLEIGLLDVDLNPRNSTWLQRADLLFVDSPVGTGYSYVEDDTALVKTDQEGAADLTALLKKLFNENEQLQRSPLYVIAESYGGKFAVTLGLSVVEAIRAGELKLQLGGVVLGDSWISPEDFVFSWGPLLRDVSRLDLDGLESANSVAEQIREQIQGGQYAEATDSWGKLETTISEASNSVDFYNFLLDAAE</sequence>
<feature type="chain" id="PRO_5008811244" description="Carboxypeptidase" evidence="2">
    <location>
        <begin position="19"/>
        <end position="354"/>
    </location>
</feature>
<gene>
    <name evidence="3" type="primary">SCPL51_2</name>
    <name evidence="3" type="ORF">g.117153</name>
</gene>
<keyword evidence="2" id="KW-0645">Protease</keyword>
<organism evidence="3">
    <name type="scientific">Anthurium amnicola</name>
    <dbReference type="NCBI Taxonomy" id="1678845"/>
    <lineage>
        <taxon>Eukaryota</taxon>
        <taxon>Viridiplantae</taxon>
        <taxon>Streptophyta</taxon>
        <taxon>Embryophyta</taxon>
        <taxon>Tracheophyta</taxon>
        <taxon>Spermatophyta</taxon>
        <taxon>Magnoliopsida</taxon>
        <taxon>Liliopsida</taxon>
        <taxon>Araceae</taxon>
        <taxon>Pothoideae</taxon>
        <taxon>Potheae</taxon>
        <taxon>Anthurium</taxon>
    </lineage>
</organism>
<proteinExistence type="inferred from homology"/>
<keyword evidence="2" id="KW-0732">Signal</keyword>
<dbReference type="GO" id="GO:0004185">
    <property type="term" value="F:serine-type carboxypeptidase activity"/>
    <property type="evidence" value="ECO:0007669"/>
    <property type="project" value="UniProtKB-UniRule"/>
</dbReference>
<dbReference type="InterPro" id="IPR029058">
    <property type="entry name" value="AB_hydrolase_fold"/>
</dbReference>
<protein>
    <recommendedName>
        <fullName evidence="2">Carboxypeptidase</fullName>
        <ecNumber evidence="2">3.4.16.-</ecNumber>
    </recommendedName>
</protein>
<dbReference type="Gene3D" id="3.40.50.1820">
    <property type="entry name" value="alpha/beta hydrolase"/>
    <property type="match status" value="1"/>
</dbReference>
<dbReference type="AlphaFoldDB" id="A0A1D1ZCN0"/>
<dbReference type="InterPro" id="IPR018202">
    <property type="entry name" value="Ser_caboxypep_ser_AS"/>
</dbReference>
<dbReference type="Pfam" id="PF00450">
    <property type="entry name" value="Peptidase_S10"/>
    <property type="match status" value="1"/>
</dbReference>
<dbReference type="EMBL" id="GDJX01003247">
    <property type="protein sequence ID" value="JAT64689.1"/>
    <property type="molecule type" value="Transcribed_RNA"/>
</dbReference>
<evidence type="ECO:0000313" key="3">
    <source>
        <dbReference type="EMBL" id="JAT64689.1"/>
    </source>
</evidence>
<evidence type="ECO:0000256" key="2">
    <source>
        <dbReference type="RuleBase" id="RU361156"/>
    </source>
</evidence>
<dbReference type="PANTHER" id="PTHR11802">
    <property type="entry name" value="SERINE PROTEASE FAMILY S10 SERINE CARBOXYPEPTIDASE"/>
    <property type="match status" value="1"/>
</dbReference>
<dbReference type="SUPFAM" id="SSF53474">
    <property type="entry name" value="alpha/beta-Hydrolases"/>
    <property type="match status" value="1"/>
</dbReference>
<dbReference type="PANTHER" id="PTHR11802:SF498">
    <property type="entry name" value="OS03G0393066 PROTEIN"/>
    <property type="match status" value="1"/>
</dbReference>
<keyword evidence="2 3" id="KW-0121">Carboxypeptidase</keyword>
<dbReference type="PRINTS" id="PR00724">
    <property type="entry name" value="CRBOXYPTASEC"/>
</dbReference>
<feature type="non-terminal residue" evidence="3">
    <location>
        <position position="354"/>
    </location>
</feature>